<gene>
    <name evidence="1" type="ORF">RJT34_19775</name>
</gene>
<keyword evidence="2" id="KW-1185">Reference proteome</keyword>
<sequence>MRHFFLFSLGQEYPRLLPVLVCFDNSGMWKRLAHRRKRKNKRAKRKRKMRRRIVMIMEKGESRNTTNIIASYYYN</sequence>
<organism evidence="1 2">
    <name type="scientific">Clitoria ternatea</name>
    <name type="common">Butterfly pea</name>
    <dbReference type="NCBI Taxonomy" id="43366"/>
    <lineage>
        <taxon>Eukaryota</taxon>
        <taxon>Viridiplantae</taxon>
        <taxon>Streptophyta</taxon>
        <taxon>Embryophyta</taxon>
        <taxon>Tracheophyta</taxon>
        <taxon>Spermatophyta</taxon>
        <taxon>Magnoliopsida</taxon>
        <taxon>eudicotyledons</taxon>
        <taxon>Gunneridae</taxon>
        <taxon>Pentapetalae</taxon>
        <taxon>rosids</taxon>
        <taxon>fabids</taxon>
        <taxon>Fabales</taxon>
        <taxon>Fabaceae</taxon>
        <taxon>Papilionoideae</taxon>
        <taxon>50 kb inversion clade</taxon>
        <taxon>NPAAA clade</taxon>
        <taxon>indigoferoid/millettioid clade</taxon>
        <taxon>Phaseoleae</taxon>
        <taxon>Clitoria</taxon>
    </lineage>
</organism>
<evidence type="ECO:0000313" key="1">
    <source>
        <dbReference type="EMBL" id="KAK7285019.1"/>
    </source>
</evidence>
<dbReference type="Proteomes" id="UP001359559">
    <property type="component" value="Unassembled WGS sequence"/>
</dbReference>
<evidence type="ECO:0000313" key="2">
    <source>
        <dbReference type="Proteomes" id="UP001359559"/>
    </source>
</evidence>
<dbReference type="EMBL" id="JAYKXN010000005">
    <property type="protein sequence ID" value="KAK7285019.1"/>
    <property type="molecule type" value="Genomic_DNA"/>
</dbReference>
<accession>A0AAN9P514</accession>
<reference evidence="1 2" key="1">
    <citation type="submission" date="2024-01" db="EMBL/GenBank/DDBJ databases">
        <title>The genomes of 5 underutilized Papilionoideae crops provide insights into root nodulation and disease resistance.</title>
        <authorList>
            <person name="Yuan L."/>
        </authorList>
    </citation>
    <scope>NUCLEOTIDE SEQUENCE [LARGE SCALE GENOMIC DNA]</scope>
    <source>
        <strain evidence="1">LY-2023</strain>
        <tissue evidence="1">Leaf</tissue>
    </source>
</reference>
<comment type="caution">
    <text evidence="1">The sequence shown here is derived from an EMBL/GenBank/DDBJ whole genome shotgun (WGS) entry which is preliminary data.</text>
</comment>
<dbReference type="AlphaFoldDB" id="A0AAN9P514"/>
<proteinExistence type="predicted"/>
<name>A0AAN9P514_CLITE</name>
<protein>
    <submittedName>
        <fullName evidence="1">Uncharacterized protein</fullName>
    </submittedName>
</protein>